<reference evidence="1" key="1">
    <citation type="submission" date="2019-06" db="EMBL/GenBank/DDBJ databases">
        <title>Genomics analysis of Aphanomyces spp. identifies a new class of oomycete effector associated with host adaptation.</title>
        <authorList>
            <person name="Gaulin E."/>
        </authorList>
    </citation>
    <scope>NUCLEOTIDE SEQUENCE</scope>
    <source>
        <strain evidence="1">CBS 578.67</strain>
    </source>
</reference>
<dbReference type="EMBL" id="VJMH01004501">
    <property type="protein sequence ID" value="KAF0702804.1"/>
    <property type="molecule type" value="Genomic_DNA"/>
</dbReference>
<gene>
    <name evidence="1" type="ORF">As57867_007725</name>
</gene>
<feature type="non-terminal residue" evidence="1">
    <location>
        <position position="610"/>
    </location>
</feature>
<evidence type="ECO:0000313" key="1">
    <source>
        <dbReference type="EMBL" id="KAF0702804.1"/>
    </source>
</evidence>
<dbReference type="AlphaFoldDB" id="A0A6A4Z156"/>
<proteinExistence type="predicted"/>
<dbReference type="OrthoDB" id="78977at2759"/>
<protein>
    <submittedName>
        <fullName evidence="1">Uncharacterized protein</fullName>
    </submittedName>
</protein>
<organism evidence="1">
    <name type="scientific">Aphanomyces stellatus</name>
    <dbReference type="NCBI Taxonomy" id="120398"/>
    <lineage>
        <taxon>Eukaryota</taxon>
        <taxon>Sar</taxon>
        <taxon>Stramenopiles</taxon>
        <taxon>Oomycota</taxon>
        <taxon>Saprolegniomycetes</taxon>
        <taxon>Saprolegniales</taxon>
        <taxon>Verrucalvaceae</taxon>
        <taxon>Aphanomyces</taxon>
    </lineage>
</organism>
<sequence>MVFSWEKPLPKNQDQTTTRRWLTSHHAIHSCSASPSLCHHQPPPPQSIVDRAHAFFANWLNQELLLGVQNASLQLTQEAINMDGTFDATNAVVQFAANYGAQMQHTEMATVEATVAGLRVTDPCLVPWIFTQYCFVDFDKRWELANSAARLRRCQQQYMTTNGAVYLESMLRNIDYSAFNVCWGSQFEVAVVQEVRRSDAGLHWLQQLAAPKWTVADEVAYWKRIGIKTFNTQWQNFKQMGLVNSYAIQSVYGASFPMTLQAQSYQFRLSKGTSLKVYWGFVHDLVAVGQNDSAIGGRSLVRSSPNFAFQNTTAQGMLAANGTLQWPLPSGFVLIQDAIGPFGSVDMWYLSPPTVLTGIVHTIVQAVRKTLAENAVVENVTAQVAYASLTDGSSGLYPAPQTWIDLGHCTIGGSVLCPQMLVSSCITPAFGLKPYLSFIMECSESINYIILTPVRQTIVAAVTLAGLTHVTTDQRNAICVQDPGFYGVCMNYLGETASFLQAYMNVSALDAQVQQATAAVRLFDFELVQYGAVDMTSPLQLDRLLLFNPLDDRFDMYAWMFMVEWALGIREGVRFEGDHGTLSVITEPLQPLKQEVNLAEFPSSVAFYMR</sequence>
<name>A0A6A4Z156_9STRA</name>
<accession>A0A6A4Z156</accession>
<comment type="caution">
    <text evidence="1">The sequence shown here is derived from an EMBL/GenBank/DDBJ whole genome shotgun (WGS) entry which is preliminary data.</text>
</comment>